<name>A0A319AIG1_9EURO</name>
<evidence type="ECO:0000256" key="3">
    <source>
        <dbReference type="ARBA" id="ARBA00009723"/>
    </source>
</evidence>
<evidence type="ECO:0000256" key="7">
    <source>
        <dbReference type="ARBA" id="ARBA00022857"/>
    </source>
</evidence>
<dbReference type="GO" id="GO:0008703">
    <property type="term" value="F:5-amino-6-(5-phosphoribosylamino)uracil reductase activity"/>
    <property type="evidence" value="ECO:0007669"/>
    <property type="project" value="InterPro"/>
</dbReference>
<dbReference type="InterPro" id="IPR002734">
    <property type="entry name" value="RibDG_C"/>
</dbReference>
<dbReference type="Gene3D" id="3.40.430.10">
    <property type="entry name" value="Dihydrofolate Reductase, subunit A"/>
    <property type="match status" value="1"/>
</dbReference>
<evidence type="ECO:0000256" key="13">
    <source>
        <dbReference type="SAM" id="MobiDB-lite"/>
    </source>
</evidence>
<dbReference type="EC" id="1.1.1.302" evidence="4"/>
<evidence type="ECO:0000256" key="12">
    <source>
        <dbReference type="ARBA" id="ARBA00049020"/>
    </source>
</evidence>
<dbReference type="RefSeq" id="XP_025432394.1">
    <property type="nucleotide sequence ID" value="XM_025570622.1"/>
</dbReference>
<gene>
    <name evidence="15" type="ORF">BP01DRAFT_15028</name>
</gene>
<dbReference type="PANTHER" id="PTHR38011:SF7">
    <property type="entry name" value="2,5-DIAMINO-6-RIBOSYLAMINO-4(3H)-PYRIMIDINONE 5'-PHOSPHATE REDUCTASE"/>
    <property type="match status" value="1"/>
</dbReference>
<comment type="function">
    <text evidence="1">Catalyzes an early step in riboflavin biosynthesis, the NADPH-dependent reduction of the ribose side chain of 2,5-diamino-6-ribosylamino-4(3H)-pyrimidinone 5'-phosphate, yielding 2,5-diamino-6-ribitylamino-4(3H)-pyrimidinone 5'-phosphate.</text>
</comment>
<protein>
    <recommendedName>
        <fullName evidence="5">2,5-diamino-6-ribosylamino-4(3H)-pyrimidinone 5'-phosphate reductase</fullName>
        <ecNumber evidence="4">1.1.1.302</ecNumber>
    </recommendedName>
    <alternativeName>
        <fullName evidence="10">2,5-diamino-6-(5-phospho-D-ribosylamino)pyrimidin-4(3H)-one reductase</fullName>
    </alternativeName>
    <alternativeName>
        <fullName evidence="9">2,5-diamino-6-ribitylamino-4(3H)-pyrimidinone 5'-phosphate synthase</fullName>
    </alternativeName>
</protein>
<dbReference type="SUPFAM" id="SSF53597">
    <property type="entry name" value="Dihydrofolate reductase-like"/>
    <property type="match status" value="1"/>
</dbReference>
<reference evidence="15 16" key="1">
    <citation type="submission" date="2016-12" db="EMBL/GenBank/DDBJ databases">
        <title>The genomes of Aspergillus section Nigri reveals drivers in fungal speciation.</title>
        <authorList>
            <consortium name="DOE Joint Genome Institute"/>
            <person name="Vesth T.C."/>
            <person name="Nybo J."/>
            <person name="Theobald S."/>
            <person name="Brandl J."/>
            <person name="Frisvad J.C."/>
            <person name="Nielsen K.F."/>
            <person name="Lyhne E.K."/>
            <person name="Kogle M.E."/>
            <person name="Kuo A."/>
            <person name="Riley R."/>
            <person name="Clum A."/>
            <person name="Nolan M."/>
            <person name="Lipzen A."/>
            <person name="Salamov A."/>
            <person name="Henrissat B."/>
            <person name="Wiebenga A."/>
            <person name="De Vries R.P."/>
            <person name="Grigoriev I.V."/>
            <person name="Mortensen U.H."/>
            <person name="Andersen M.R."/>
            <person name="Baker S.E."/>
        </authorList>
    </citation>
    <scope>NUCLEOTIDE SEQUENCE [LARGE SCALE GENOMIC DNA]</scope>
    <source>
        <strain evidence="15 16">JOP 1030-1</strain>
    </source>
</reference>
<evidence type="ECO:0000256" key="5">
    <source>
        <dbReference type="ARBA" id="ARBA00015035"/>
    </source>
</evidence>
<evidence type="ECO:0000256" key="11">
    <source>
        <dbReference type="ARBA" id="ARBA00047550"/>
    </source>
</evidence>
<dbReference type="InterPro" id="IPR024072">
    <property type="entry name" value="DHFR-like_dom_sf"/>
</dbReference>
<evidence type="ECO:0000256" key="10">
    <source>
        <dbReference type="ARBA" id="ARBA00031630"/>
    </source>
</evidence>
<organism evidence="15 16">
    <name type="scientific">Aspergillus saccharolyticus JOP 1030-1</name>
    <dbReference type="NCBI Taxonomy" id="1450539"/>
    <lineage>
        <taxon>Eukaryota</taxon>
        <taxon>Fungi</taxon>
        <taxon>Dikarya</taxon>
        <taxon>Ascomycota</taxon>
        <taxon>Pezizomycotina</taxon>
        <taxon>Eurotiomycetes</taxon>
        <taxon>Eurotiomycetidae</taxon>
        <taxon>Eurotiales</taxon>
        <taxon>Aspergillaceae</taxon>
        <taxon>Aspergillus</taxon>
        <taxon>Aspergillus subgen. Circumdati</taxon>
    </lineage>
</organism>
<proteinExistence type="inferred from homology"/>
<keyword evidence="16" id="KW-1185">Reference proteome</keyword>
<evidence type="ECO:0000256" key="6">
    <source>
        <dbReference type="ARBA" id="ARBA00022619"/>
    </source>
</evidence>
<accession>A0A319AIG1</accession>
<dbReference type="GO" id="GO:0009231">
    <property type="term" value="P:riboflavin biosynthetic process"/>
    <property type="evidence" value="ECO:0007669"/>
    <property type="project" value="UniProtKB-KW"/>
</dbReference>
<keyword evidence="6" id="KW-0686">Riboflavin biosynthesis</keyword>
<evidence type="ECO:0000259" key="14">
    <source>
        <dbReference type="Pfam" id="PF01872"/>
    </source>
</evidence>
<sequence length="293" mass="31300">MSSPPSDTLTLPLTDRQFLEPHLPPPIQSNNPSKDDDHSSDLLPFTTLTFATSLDSSLALAPGTRTILSGPQSKAMTHYLRSRHDAILIGVGTAIADDPGLNCRIAGVGGYGGQGLEGQPQPIIVDPCARWRFGADAKILELVRQGRGRAPFVVIAEGVEPAQSQKEVLEGVGGRFIALPCVNVKVVGEVGTMRKEFDWRQLLGLLRREEGIRSVMVEGGGSVINSLLQPQYQGMVSSVIVTIAPTWLGQGGVVVCPPRTRAGLAVGRLRGVKWYPFGEDVVLCGRFGEGVSE</sequence>
<dbReference type="Pfam" id="PF01872">
    <property type="entry name" value="RibD_C"/>
    <property type="match status" value="1"/>
</dbReference>
<keyword evidence="7" id="KW-0521">NADP</keyword>
<evidence type="ECO:0000256" key="2">
    <source>
        <dbReference type="ARBA" id="ARBA00005104"/>
    </source>
</evidence>
<dbReference type="EMBL" id="KZ821227">
    <property type="protein sequence ID" value="PYH46412.1"/>
    <property type="molecule type" value="Genomic_DNA"/>
</dbReference>
<dbReference type="GeneID" id="37071850"/>
<dbReference type="Proteomes" id="UP000248349">
    <property type="component" value="Unassembled WGS sequence"/>
</dbReference>
<dbReference type="STRING" id="1450539.A0A319AIG1"/>
<dbReference type="OrthoDB" id="5432at2759"/>
<evidence type="ECO:0000256" key="1">
    <source>
        <dbReference type="ARBA" id="ARBA00003555"/>
    </source>
</evidence>
<evidence type="ECO:0000313" key="16">
    <source>
        <dbReference type="Proteomes" id="UP000248349"/>
    </source>
</evidence>
<comment type="pathway">
    <text evidence="2">Cofactor biosynthesis; riboflavin biosynthesis.</text>
</comment>
<dbReference type="PANTHER" id="PTHR38011">
    <property type="entry name" value="DIHYDROFOLATE REDUCTASE FAMILY PROTEIN (AFU_ORTHOLOGUE AFUA_8G06820)"/>
    <property type="match status" value="1"/>
</dbReference>
<feature type="compositionally biased region" description="Polar residues" evidence="13">
    <location>
        <begin position="1"/>
        <end position="11"/>
    </location>
</feature>
<keyword evidence="8" id="KW-0560">Oxidoreductase</keyword>
<comment type="catalytic activity">
    <reaction evidence="11">
        <text>2,5-diamino-6-(1-D-ribitylamino)pyrimidin-4(3H)-one 5'-phosphate + NAD(+) = 2,5-diamino-6-(1-D-ribosylamino)pyrimidin-4(3H)-one 5'-phosphate + NADH + H(+)</text>
        <dbReference type="Rhea" id="RHEA:27274"/>
        <dbReference type="ChEBI" id="CHEBI:15378"/>
        <dbReference type="ChEBI" id="CHEBI:57540"/>
        <dbReference type="ChEBI" id="CHEBI:57945"/>
        <dbReference type="ChEBI" id="CHEBI:58890"/>
        <dbReference type="ChEBI" id="CHEBI:59545"/>
        <dbReference type="EC" id="1.1.1.302"/>
    </reaction>
</comment>
<evidence type="ECO:0000256" key="8">
    <source>
        <dbReference type="ARBA" id="ARBA00023002"/>
    </source>
</evidence>
<comment type="similarity">
    <text evidence="3">Belongs to the HTP reductase family.</text>
</comment>
<dbReference type="InterPro" id="IPR050765">
    <property type="entry name" value="Riboflavin_Biosynth_HTPR"/>
</dbReference>
<feature type="domain" description="Bacterial bifunctional deaminase-reductase C-terminal" evidence="14">
    <location>
        <begin position="44"/>
        <end position="283"/>
    </location>
</feature>
<evidence type="ECO:0000256" key="4">
    <source>
        <dbReference type="ARBA" id="ARBA00012851"/>
    </source>
</evidence>
<evidence type="ECO:0000313" key="15">
    <source>
        <dbReference type="EMBL" id="PYH46412.1"/>
    </source>
</evidence>
<comment type="catalytic activity">
    <reaction evidence="12">
        <text>2,5-diamino-6-(1-D-ribitylamino)pyrimidin-4(3H)-one 5'-phosphate + NADP(+) = 2,5-diamino-6-(1-D-ribosylamino)pyrimidin-4(3H)-one 5'-phosphate + NADPH + H(+)</text>
        <dbReference type="Rhea" id="RHEA:27278"/>
        <dbReference type="ChEBI" id="CHEBI:15378"/>
        <dbReference type="ChEBI" id="CHEBI:57783"/>
        <dbReference type="ChEBI" id="CHEBI:58349"/>
        <dbReference type="ChEBI" id="CHEBI:58890"/>
        <dbReference type="ChEBI" id="CHEBI:59545"/>
        <dbReference type="EC" id="1.1.1.302"/>
    </reaction>
</comment>
<feature type="region of interest" description="Disordered" evidence="13">
    <location>
        <begin position="1"/>
        <end position="40"/>
    </location>
</feature>
<dbReference type="AlphaFoldDB" id="A0A319AIG1"/>
<evidence type="ECO:0000256" key="9">
    <source>
        <dbReference type="ARBA" id="ARBA00030073"/>
    </source>
</evidence>